<comment type="pathway">
    <text evidence="2">Secondary metabolite biosynthesis.</text>
</comment>
<dbReference type="Pfam" id="PF00067">
    <property type="entry name" value="p450"/>
    <property type="match status" value="1"/>
</dbReference>
<dbReference type="PRINTS" id="PR00463">
    <property type="entry name" value="EP450I"/>
</dbReference>
<dbReference type="Gene3D" id="1.10.630.10">
    <property type="entry name" value="Cytochrome P450"/>
    <property type="match status" value="1"/>
</dbReference>
<keyword evidence="6 8" id="KW-0408">Iron</keyword>
<gene>
    <name evidence="9" type="ORF">GSI_14305</name>
</gene>
<keyword evidence="10" id="KW-1185">Reference proteome</keyword>
<dbReference type="PRINTS" id="PR00385">
    <property type="entry name" value="P450"/>
</dbReference>
<evidence type="ECO:0000256" key="7">
    <source>
        <dbReference type="ARBA" id="ARBA00023033"/>
    </source>
</evidence>
<comment type="caution">
    <text evidence="9">The sequence shown here is derived from an EMBL/GenBank/DDBJ whole genome shotgun (WGS) entry which is preliminary data.</text>
</comment>
<dbReference type="GO" id="GO:0004497">
    <property type="term" value="F:monooxygenase activity"/>
    <property type="evidence" value="ECO:0007669"/>
    <property type="project" value="UniProtKB-KW"/>
</dbReference>
<evidence type="ECO:0000256" key="2">
    <source>
        <dbReference type="ARBA" id="ARBA00005179"/>
    </source>
</evidence>
<dbReference type="PROSITE" id="PS00699">
    <property type="entry name" value="NITROGENASE_1_1"/>
    <property type="match status" value="1"/>
</dbReference>
<dbReference type="Proteomes" id="UP000230002">
    <property type="component" value="Unassembled WGS sequence"/>
</dbReference>
<comment type="cofactor">
    <cofactor evidence="1 8">
        <name>heme</name>
        <dbReference type="ChEBI" id="CHEBI:30413"/>
    </cofactor>
</comment>
<evidence type="ECO:0000256" key="3">
    <source>
        <dbReference type="ARBA" id="ARBA00010617"/>
    </source>
</evidence>
<evidence type="ECO:0000256" key="6">
    <source>
        <dbReference type="ARBA" id="ARBA00023004"/>
    </source>
</evidence>
<dbReference type="InterPro" id="IPR001128">
    <property type="entry name" value="Cyt_P450"/>
</dbReference>
<evidence type="ECO:0000313" key="10">
    <source>
        <dbReference type="Proteomes" id="UP000230002"/>
    </source>
</evidence>
<evidence type="ECO:0000256" key="4">
    <source>
        <dbReference type="ARBA" id="ARBA00022723"/>
    </source>
</evidence>
<evidence type="ECO:0000256" key="5">
    <source>
        <dbReference type="ARBA" id="ARBA00023002"/>
    </source>
</evidence>
<comment type="similarity">
    <text evidence="3">Belongs to the cytochrome P450 family.</text>
</comment>
<keyword evidence="7" id="KW-0503">Monooxygenase</keyword>
<feature type="binding site" description="axial binding residue" evidence="8">
    <location>
        <position position="488"/>
    </location>
    <ligand>
        <name>heme</name>
        <dbReference type="ChEBI" id="CHEBI:30413"/>
    </ligand>
    <ligandPart>
        <name>Fe</name>
        <dbReference type="ChEBI" id="CHEBI:18248"/>
    </ligandPart>
</feature>
<dbReference type="PANTHER" id="PTHR24305">
    <property type="entry name" value="CYTOCHROME P450"/>
    <property type="match status" value="1"/>
</dbReference>
<dbReference type="GO" id="GO:0020037">
    <property type="term" value="F:heme binding"/>
    <property type="evidence" value="ECO:0007669"/>
    <property type="project" value="InterPro"/>
</dbReference>
<protein>
    <submittedName>
        <fullName evidence="9">Cytochrome P450</fullName>
    </submittedName>
</protein>
<dbReference type="OrthoDB" id="6692864at2759"/>
<organism evidence="9 10">
    <name type="scientific">Ganoderma sinense ZZ0214-1</name>
    <dbReference type="NCBI Taxonomy" id="1077348"/>
    <lineage>
        <taxon>Eukaryota</taxon>
        <taxon>Fungi</taxon>
        <taxon>Dikarya</taxon>
        <taxon>Basidiomycota</taxon>
        <taxon>Agaricomycotina</taxon>
        <taxon>Agaricomycetes</taxon>
        <taxon>Polyporales</taxon>
        <taxon>Polyporaceae</taxon>
        <taxon>Ganoderma</taxon>
    </lineage>
</organism>
<accession>A0A2G8RNU3</accession>
<keyword evidence="5" id="KW-0560">Oxidoreductase</keyword>
<dbReference type="InterPro" id="IPR000318">
    <property type="entry name" value="Nase_comp1_CS"/>
</dbReference>
<dbReference type="SUPFAM" id="SSF48264">
    <property type="entry name" value="Cytochrome P450"/>
    <property type="match status" value="1"/>
</dbReference>
<dbReference type="GO" id="GO:0005506">
    <property type="term" value="F:iron ion binding"/>
    <property type="evidence" value="ECO:0007669"/>
    <property type="project" value="InterPro"/>
</dbReference>
<dbReference type="EMBL" id="AYKW01000068">
    <property type="protein sequence ID" value="PIL22998.1"/>
    <property type="molecule type" value="Genomic_DNA"/>
</dbReference>
<sequence length="543" mass="59950">MAHRIFRKFEVLCLPFHASLLLFPPAIAAVFAGINWPLFNRLAFCYTTYMAALTVSVVAYRLSPFDPLYRYPGPFWGRTSMFCHATRSIGGGQAAHFRALHDTYGDIVRIGPNHLSIRDPSLVGPILGASGIPKGLTWKGAALTEANVPFIGIQDVEEHARRRRAWNRGLGPAALKGYEHAMFSRVQQLVDLLEGQKGPLLLGKWIKYFAGRYDFMSDMFSGGSEQMCAGDRGNIWGLADKGAEIAYFLGQIPWLGVYLGYVLGAAGPVRVVVEHCRKETARRLARGTSSRDLLSYLILQNNEDLPDQSPPLTHQLLNDSIVAIGAASETLSGALVSIFHCLLSNPEAYAALQDEVDRFYPQGADACNTTHHRDMHYLTAVIHETLRLFPPAATSIPRQVPHDAATVVLGSVMLPPGTYVFLPPYVLHCDARSFVFPDTFWPERWLVATFPGPSSGSEPAPDSDSRARFRFVHNGAAFIPFSHGPMGCAGKGLAMLEMRTVVCALVQRFKIRLEAPGRFPEESKGSYLTANRLELPVVLEPRW</sequence>
<name>A0A2G8RNU3_9APHY</name>
<dbReference type="STRING" id="1077348.A0A2G8RNU3"/>
<dbReference type="InterPro" id="IPR036396">
    <property type="entry name" value="Cyt_P450_sf"/>
</dbReference>
<dbReference type="AlphaFoldDB" id="A0A2G8RNU3"/>
<keyword evidence="4 8" id="KW-0479">Metal-binding</keyword>
<keyword evidence="8" id="KW-0349">Heme</keyword>
<dbReference type="InterPro" id="IPR050121">
    <property type="entry name" value="Cytochrome_P450_monoxygenase"/>
</dbReference>
<evidence type="ECO:0000256" key="8">
    <source>
        <dbReference type="PIRSR" id="PIRSR602401-1"/>
    </source>
</evidence>
<evidence type="ECO:0000256" key="1">
    <source>
        <dbReference type="ARBA" id="ARBA00001971"/>
    </source>
</evidence>
<dbReference type="GO" id="GO:0016705">
    <property type="term" value="F:oxidoreductase activity, acting on paired donors, with incorporation or reduction of molecular oxygen"/>
    <property type="evidence" value="ECO:0007669"/>
    <property type="project" value="InterPro"/>
</dbReference>
<dbReference type="InterPro" id="IPR002401">
    <property type="entry name" value="Cyt_P450_E_grp-I"/>
</dbReference>
<dbReference type="PANTHER" id="PTHR24305:SF187">
    <property type="entry name" value="P450, PUTATIVE (EUROFUNG)-RELATED"/>
    <property type="match status" value="1"/>
</dbReference>
<reference evidence="9 10" key="1">
    <citation type="journal article" date="2015" name="Sci. Rep.">
        <title>Chromosome-level genome map provides insights into diverse defense mechanisms in the medicinal fungus Ganoderma sinense.</title>
        <authorList>
            <person name="Zhu Y."/>
            <person name="Xu J."/>
            <person name="Sun C."/>
            <person name="Zhou S."/>
            <person name="Xu H."/>
            <person name="Nelson D.R."/>
            <person name="Qian J."/>
            <person name="Song J."/>
            <person name="Luo H."/>
            <person name="Xiang L."/>
            <person name="Li Y."/>
            <person name="Xu Z."/>
            <person name="Ji A."/>
            <person name="Wang L."/>
            <person name="Lu S."/>
            <person name="Hayward A."/>
            <person name="Sun W."/>
            <person name="Li X."/>
            <person name="Schwartz D.C."/>
            <person name="Wang Y."/>
            <person name="Chen S."/>
        </authorList>
    </citation>
    <scope>NUCLEOTIDE SEQUENCE [LARGE SCALE GENOMIC DNA]</scope>
    <source>
        <strain evidence="9 10">ZZ0214-1</strain>
    </source>
</reference>
<evidence type="ECO:0000313" key="9">
    <source>
        <dbReference type="EMBL" id="PIL22998.1"/>
    </source>
</evidence>
<proteinExistence type="inferred from homology"/>